<dbReference type="AlphaFoldDB" id="A0A8J8TP25"/>
<dbReference type="PRINTS" id="PR00385">
    <property type="entry name" value="P450"/>
</dbReference>
<evidence type="ECO:0000256" key="6">
    <source>
        <dbReference type="ARBA" id="ARBA00023033"/>
    </source>
</evidence>
<keyword evidence="9" id="KW-1185">Reference proteome</keyword>
<dbReference type="InterPro" id="IPR001128">
    <property type="entry name" value="Cyt_P450"/>
</dbReference>
<reference evidence="8" key="1">
    <citation type="submission" date="2017-11" db="EMBL/GenBank/DDBJ databases">
        <authorList>
            <person name="Kajale S.C."/>
            <person name="Sharma A."/>
        </authorList>
    </citation>
    <scope>NUCLEOTIDE SEQUENCE</scope>
    <source>
        <strain evidence="8">LS1_42</strain>
    </source>
</reference>
<dbReference type="PRINTS" id="PR00359">
    <property type="entry name" value="BP450"/>
</dbReference>
<evidence type="ECO:0000256" key="1">
    <source>
        <dbReference type="ARBA" id="ARBA00010617"/>
    </source>
</evidence>
<dbReference type="Pfam" id="PF00067">
    <property type="entry name" value="p450"/>
    <property type="match status" value="1"/>
</dbReference>
<organism evidence="8 9">
    <name type="scientific">Natronococcus pandeyae</name>
    <dbReference type="NCBI Taxonomy" id="2055836"/>
    <lineage>
        <taxon>Archaea</taxon>
        <taxon>Methanobacteriati</taxon>
        <taxon>Methanobacteriota</taxon>
        <taxon>Stenosarchaea group</taxon>
        <taxon>Halobacteria</taxon>
        <taxon>Halobacteriales</taxon>
        <taxon>Natrialbaceae</taxon>
        <taxon>Natronococcus</taxon>
    </lineage>
</organism>
<keyword evidence="5 7" id="KW-0408">Iron</keyword>
<keyword evidence="3 7" id="KW-0479">Metal-binding</keyword>
<evidence type="ECO:0000256" key="2">
    <source>
        <dbReference type="ARBA" id="ARBA00022617"/>
    </source>
</evidence>
<dbReference type="GO" id="GO:0005506">
    <property type="term" value="F:iron ion binding"/>
    <property type="evidence" value="ECO:0007669"/>
    <property type="project" value="InterPro"/>
</dbReference>
<dbReference type="SUPFAM" id="SSF48264">
    <property type="entry name" value="Cytochrome P450"/>
    <property type="match status" value="1"/>
</dbReference>
<dbReference type="EMBL" id="PHNJ01000010">
    <property type="protein sequence ID" value="TYL37326.1"/>
    <property type="molecule type" value="Genomic_DNA"/>
</dbReference>
<dbReference type="PANTHER" id="PTHR46696">
    <property type="entry name" value="P450, PUTATIVE (EUROFUNG)-RELATED"/>
    <property type="match status" value="1"/>
</dbReference>
<evidence type="ECO:0000256" key="3">
    <source>
        <dbReference type="ARBA" id="ARBA00022723"/>
    </source>
</evidence>
<dbReference type="InterPro" id="IPR036396">
    <property type="entry name" value="Cyt_P450_sf"/>
</dbReference>
<dbReference type="InterPro" id="IPR002397">
    <property type="entry name" value="Cyt_P450_B"/>
</dbReference>
<dbReference type="InterPro" id="IPR017972">
    <property type="entry name" value="Cyt_P450_CS"/>
</dbReference>
<evidence type="ECO:0000256" key="5">
    <source>
        <dbReference type="ARBA" id="ARBA00023004"/>
    </source>
</evidence>
<dbReference type="GO" id="GO:0016705">
    <property type="term" value="F:oxidoreductase activity, acting on paired donors, with incorporation or reduction of molecular oxygen"/>
    <property type="evidence" value="ECO:0007669"/>
    <property type="project" value="InterPro"/>
</dbReference>
<accession>A0A8J8TP25</accession>
<dbReference type="CDD" id="cd20625">
    <property type="entry name" value="CYP164-like"/>
    <property type="match status" value="1"/>
</dbReference>
<keyword evidence="2 7" id="KW-0349">Heme</keyword>
<evidence type="ECO:0000313" key="9">
    <source>
        <dbReference type="Proteomes" id="UP000766904"/>
    </source>
</evidence>
<protein>
    <submittedName>
        <fullName evidence="8">Cytochrome P450</fullName>
    </submittedName>
</protein>
<keyword evidence="6 7" id="KW-0503">Monooxygenase</keyword>
<proteinExistence type="inferred from homology"/>
<gene>
    <name evidence="8" type="ORF">CV102_17020</name>
</gene>
<dbReference type="Proteomes" id="UP000766904">
    <property type="component" value="Unassembled WGS sequence"/>
</dbReference>
<dbReference type="Gene3D" id="1.10.630.10">
    <property type="entry name" value="Cytochrome P450"/>
    <property type="match status" value="1"/>
</dbReference>
<comment type="similarity">
    <text evidence="1 7">Belongs to the cytochrome P450 family.</text>
</comment>
<dbReference type="GO" id="GO:0020037">
    <property type="term" value="F:heme binding"/>
    <property type="evidence" value="ECO:0007669"/>
    <property type="project" value="InterPro"/>
</dbReference>
<name>A0A8J8TP25_9EURY</name>
<evidence type="ECO:0000313" key="8">
    <source>
        <dbReference type="EMBL" id="TYL37326.1"/>
    </source>
</evidence>
<evidence type="ECO:0000256" key="7">
    <source>
        <dbReference type="RuleBase" id="RU000461"/>
    </source>
</evidence>
<dbReference type="PROSITE" id="PS00086">
    <property type="entry name" value="CYTOCHROME_P450"/>
    <property type="match status" value="1"/>
</dbReference>
<evidence type="ECO:0000256" key="4">
    <source>
        <dbReference type="ARBA" id="ARBA00023002"/>
    </source>
</evidence>
<comment type="caution">
    <text evidence="8">The sequence shown here is derived from an EMBL/GenBank/DDBJ whole genome shotgun (WGS) entry which is preliminary data.</text>
</comment>
<dbReference type="GO" id="GO:0004497">
    <property type="term" value="F:monooxygenase activity"/>
    <property type="evidence" value="ECO:0007669"/>
    <property type="project" value="UniProtKB-KW"/>
</dbReference>
<dbReference type="PANTHER" id="PTHR46696:SF1">
    <property type="entry name" value="CYTOCHROME P450 YJIB-RELATED"/>
    <property type="match status" value="1"/>
</dbReference>
<keyword evidence="4 7" id="KW-0560">Oxidoreductase</keyword>
<sequence>MYIYIGVVGRRRIGRVVARTPAHRRACCMRVSRSDHFFWPTTRPETAGASPRTEIWRFRERKHELQSMTGCGMKIFISGTDSVFDEVMSQTDDLTDPEVIDQPYEYFGRLRETEPVYKNEMWDGWIVTRYEDVRQCLQDDEHLSVQVEADRLRDSSLDIPQTKEMFPKWIIYLDPPDHTKLRRIIGEAFNPEMVANQRAEVEEVTNSLIEEMEQQAPGEIEFIEQFAHQLPVHVICKIMGIPLEESDDLGKWSTDIGLTLFHYYNADNRHERTEQSIREFTQYLQEVVKDRRENPQDDLISYLNQAEADGEQLTEDEVVATAVLLLFAGHETTTKLLANGVLELQRHPEQMQLLREDPSLAPKAVEEILRYQGTSKSLTRGVVKDFELRGKQIEAGDRILLSQAAANRDPRKFDDPDTFDITRGSMEHLGFGHGTHHCLGAPLARLEARVAFSQLVQAFPEMKLATDEIEWTRSPLVRGPEELPIQL</sequence>
<dbReference type="FunFam" id="1.10.630.10:FF:000018">
    <property type="entry name" value="Cytochrome P450 monooxygenase"/>
    <property type="match status" value="1"/>
</dbReference>